<evidence type="ECO:0000313" key="2">
    <source>
        <dbReference type="EMBL" id="TDH74156.1"/>
    </source>
</evidence>
<dbReference type="EMBL" id="SHOA02000005">
    <property type="protein sequence ID" value="TDH74156.1"/>
    <property type="molecule type" value="Genomic_DNA"/>
</dbReference>
<reference evidence="2 3" key="1">
    <citation type="journal article" date="2021" name="Genome Biol.">
        <title>AFLAP: assembly-free linkage analysis pipeline using k-mers from genome sequencing data.</title>
        <authorList>
            <person name="Fletcher K."/>
            <person name="Zhang L."/>
            <person name="Gil J."/>
            <person name="Han R."/>
            <person name="Cavanaugh K."/>
            <person name="Michelmore R."/>
        </authorList>
    </citation>
    <scope>NUCLEOTIDE SEQUENCE [LARGE SCALE GENOMIC DNA]</scope>
    <source>
        <strain evidence="2 3">SF5</strain>
    </source>
</reference>
<dbReference type="GeneID" id="94351285"/>
<proteinExistence type="predicted"/>
<feature type="compositionally biased region" description="Polar residues" evidence="1">
    <location>
        <begin position="166"/>
        <end position="189"/>
    </location>
</feature>
<dbReference type="OrthoDB" id="119296at2759"/>
<feature type="compositionally biased region" description="Basic residues" evidence="1">
    <location>
        <begin position="79"/>
        <end position="92"/>
    </location>
</feature>
<keyword evidence="3" id="KW-1185">Reference proteome</keyword>
<protein>
    <submittedName>
        <fullName evidence="2">Uncharacterized protein</fullName>
    </submittedName>
</protein>
<evidence type="ECO:0000313" key="3">
    <source>
        <dbReference type="Proteomes" id="UP000294530"/>
    </source>
</evidence>
<gene>
    <name evidence="2" type="ORF">CCR75_007556</name>
</gene>
<feature type="compositionally biased region" description="Low complexity" evidence="1">
    <location>
        <begin position="141"/>
        <end position="153"/>
    </location>
</feature>
<name>A0A976NZZ2_BRELC</name>
<feature type="compositionally biased region" description="Polar residues" evidence="1">
    <location>
        <begin position="66"/>
        <end position="78"/>
    </location>
</feature>
<comment type="caution">
    <text evidence="2">The sequence shown here is derived from an EMBL/GenBank/DDBJ whole genome shotgun (WGS) entry which is preliminary data.</text>
</comment>
<dbReference type="RefSeq" id="XP_067823654.1">
    <property type="nucleotide sequence ID" value="XM_067965614.1"/>
</dbReference>
<dbReference type="KEGG" id="blac:94351285"/>
<dbReference type="Proteomes" id="UP000294530">
    <property type="component" value="Unassembled WGS sequence"/>
</dbReference>
<evidence type="ECO:0000256" key="1">
    <source>
        <dbReference type="SAM" id="MobiDB-lite"/>
    </source>
</evidence>
<feature type="region of interest" description="Disordered" evidence="1">
    <location>
        <begin position="62"/>
        <end position="110"/>
    </location>
</feature>
<dbReference type="AlphaFoldDB" id="A0A976NZZ2"/>
<sequence>MWQLENGVRWGREGTAVTLKQSESDGTLHSQIPRLDRKPLKLDATNMPLKWFRGHCNSEIEESRSTTHIPTSKSTTSATKHRFRRSRSHGHGLHSVISSSTQEVHSTETQRRLLYQSKTSRRFTIHGISYHSKHTPEAGWSCTSETSQSTTSSPPGLTRMIKSHFVKNSSRTAPCQSPPRTQMTLDSNPSIIFIDCPP</sequence>
<accession>A0A976NZZ2</accession>
<organism evidence="2 3">
    <name type="scientific">Bremia lactucae</name>
    <name type="common">Lettuce downy mildew</name>
    <dbReference type="NCBI Taxonomy" id="4779"/>
    <lineage>
        <taxon>Eukaryota</taxon>
        <taxon>Sar</taxon>
        <taxon>Stramenopiles</taxon>
        <taxon>Oomycota</taxon>
        <taxon>Peronosporomycetes</taxon>
        <taxon>Peronosporales</taxon>
        <taxon>Peronosporaceae</taxon>
        <taxon>Bremia</taxon>
    </lineage>
</organism>
<feature type="region of interest" description="Disordered" evidence="1">
    <location>
        <begin position="134"/>
        <end position="189"/>
    </location>
</feature>